<sequence>MSLSVIPLGPGMDSATRDNAINNNFRQIEAENRTKTIKNSEGKDQLTIGMYGNSRYGIVGYDLDGTPRILMGSAPSDGRIGIWVSKPGVNVIEELGG</sequence>
<proteinExistence type="predicted"/>
<evidence type="ECO:0000313" key="1">
    <source>
        <dbReference type="EMBL" id="TXG78596.1"/>
    </source>
</evidence>
<dbReference type="AlphaFoldDB" id="A0A5C7JDH8"/>
<organism evidence="1 2">
    <name type="scientific">Candidatus Dojkabacteria bacterium</name>
    <dbReference type="NCBI Taxonomy" id="2099670"/>
    <lineage>
        <taxon>Bacteria</taxon>
        <taxon>Candidatus Dojkabacteria</taxon>
    </lineage>
</organism>
<comment type="caution">
    <text evidence="1">The sequence shown here is derived from an EMBL/GenBank/DDBJ whole genome shotgun (WGS) entry which is preliminary data.</text>
</comment>
<dbReference type="EMBL" id="SSDS01000010">
    <property type="protein sequence ID" value="TXG78596.1"/>
    <property type="molecule type" value="Genomic_DNA"/>
</dbReference>
<gene>
    <name evidence="1" type="ORF">E6Q11_00770</name>
</gene>
<reference evidence="1 2" key="1">
    <citation type="submission" date="2018-09" db="EMBL/GenBank/DDBJ databases">
        <title>Metagenome Assembled Genomes from an Advanced Water Purification Facility.</title>
        <authorList>
            <person name="Stamps B.W."/>
            <person name="Spear J.R."/>
        </authorList>
    </citation>
    <scope>NUCLEOTIDE SEQUENCE [LARGE SCALE GENOMIC DNA]</scope>
    <source>
        <strain evidence="1">Bin_63_2</strain>
    </source>
</reference>
<accession>A0A5C7JDH8</accession>
<name>A0A5C7JDH8_9BACT</name>
<dbReference type="Proteomes" id="UP000321026">
    <property type="component" value="Unassembled WGS sequence"/>
</dbReference>
<protein>
    <submittedName>
        <fullName evidence="1">Uncharacterized protein</fullName>
    </submittedName>
</protein>
<evidence type="ECO:0000313" key="2">
    <source>
        <dbReference type="Proteomes" id="UP000321026"/>
    </source>
</evidence>